<name>A0A1H6VXD2_9BACT</name>
<proteinExistence type="predicted"/>
<keyword evidence="3" id="KW-1185">Reference proteome</keyword>
<protein>
    <recommendedName>
        <fullName evidence="4">Lipoprotein</fullName>
    </recommendedName>
</protein>
<reference evidence="2 3" key="1">
    <citation type="submission" date="2016-10" db="EMBL/GenBank/DDBJ databases">
        <authorList>
            <person name="de Groot N.N."/>
        </authorList>
    </citation>
    <scope>NUCLEOTIDE SEQUENCE [LARGE SCALE GENOMIC DNA]</scope>
    <source>
        <strain evidence="2 3">DSM 19938</strain>
    </source>
</reference>
<feature type="chain" id="PRO_5011628251" description="Lipoprotein" evidence="1">
    <location>
        <begin position="22"/>
        <end position="130"/>
    </location>
</feature>
<dbReference type="Proteomes" id="UP000199532">
    <property type="component" value="Unassembled WGS sequence"/>
</dbReference>
<organism evidence="2 3">
    <name type="scientific">Dyadobacter koreensis</name>
    <dbReference type="NCBI Taxonomy" id="408657"/>
    <lineage>
        <taxon>Bacteria</taxon>
        <taxon>Pseudomonadati</taxon>
        <taxon>Bacteroidota</taxon>
        <taxon>Cytophagia</taxon>
        <taxon>Cytophagales</taxon>
        <taxon>Spirosomataceae</taxon>
        <taxon>Dyadobacter</taxon>
    </lineage>
</organism>
<evidence type="ECO:0008006" key="4">
    <source>
        <dbReference type="Google" id="ProtNLM"/>
    </source>
</evidence>
<evidence type="ECO:0000256" key="1">
    <source>
        <dbReference type="SAM" id="SignalP"/>
    </source>
</evidence>
<feature type="signal peptide" evidence="1">
    <location>
        <begin position="1"/>
        <end position="21"/>
    </location>
</feature>
<dbReference type="PROSITE" id="PS51257">
    <property type="entry name" value="PROKAR_LIPOPROTEIN"/>
    <property type="match status" value="1"/>
</dbReference>
<evidence type="ECO:0000313" key="2">
    <source>
        <dbReference type="EMBL" id="SEJ09283.1"/>
    </source>
</evidence>
<dbReference type="EMBL" id="FNXY01000005">
    <property type="protein sequence ID" value="SEJ09283.1"/>
    <property type="molecule type" value="Genomic_DNA"/>
</dbReference>
<sequence>MIKIKSLVSLMALFLGLVACSTPPDTLGKLDLKKWRQDRGGCKGERAELVADLRGEQKELLGKFADEIGKILGKPDIHQLGAGNTKFYVYFLEKGTQCEDITKKSEAKKVIMKFNAIGLMSEITYQSRPL</sequence>
<keyword evidence="1" id="KW-0732">Signal</keyword>
<gene>
    <name evidence="2" type="ORF">SAMN04487995_3179</name>
</gene>
<dbReference type="AlphaFoldDB" id="A0A1H6VXD2"/>
<dbReference type="STRING" id="408657.SAMN04487995_3179"/>
<accession>A0A1H6VXD2</accession>
<evidence type="ECO:0000313" key="3">
    <source>
        <dbReference type="Proteomes" id="UP000199532"/>
    </source>
</evidence>